<feature type="coiled-coil region" evidence="1">
    <location>
        <begin position="226"/>
        <end position="257"/>
    </location>
</feature>
<dbReference type="EMBL" id="JABFAC010260408">
    <property type="protein sequence ID" value="MBA0638754.1"/>
    <property type="molecule type" value="Genomic_DNA"/>
</dbReference>
<evidence type="ECO:0000313" key="4">
    <source>
        <dbReference type="Proteomes" id="UP000593561"/>
    </source>
</evidence>
<keyword evidence="1" id="KW-0175">Coiled coil</keyword>
<feature type="domain" description="DUF7745" evidence="2">
    <location>
        <begin position="12"/>
        <end position="175"/>
    </location>
</feature>
<dbReference type="PANTHER" id="PTHR48200">
    <property type="entry name" value="PROTEIN, PUTATIVE-RELATED"/>
    <property type="match status" value="1"/>
</dbReference>
<dbReference type="PANTHER" id="PTHR48200:SF1">
    <property type="entry name" value="AMINOTRANSFERASE-LIKE PLANT MOBILE DOMAIN-CONTAINING PROTEIN"/>
    <property type="match status" value="1"/>
</dbReference>
<gene>
    <name evidence="3" type="ORF">Godav_025970</name>
</gene>
<dbReference type="Pfam" id="PF24924">
    <property type="entry name" value="DUF7745"/>
    <property type="match status" value="1"/>
</dbReference>
<evidence type="ECO:0000313" key="3">
    <source>
        <dbReference type="EMBL" id="MBA0638754.1"/>
    </source>
</evidence>
<dbReference type="InterPro" id="IPR056647">
    <property type="entry name" value="DUF7745"/>
</dbReference>
<protein>
    <recommendedName>
        <fullName evidence="2">DUF7745 domain-containing protein</fullName>
    </recommendedName>
</protein>
<dbReference type="Proteomes" id="UP000593561">
    <property type="component" value="Unassembled WGS sequence"/>
</dbReference>
<name>A0A7J8TKU6_GOSDV</name>
<feature type="non-terminal residue" evidence="3">
    <location>
        <position position="260"/>
    </location>
</feature>
<comment type="caution">
    <text evidence="3">The sequence shown here is derived from an EMBL/GenBank/DDBJ whole genome shotgun (WGS) entry which is preliminary data.</text>
</comment>
<dbReference type="AlphaFoldDB" id="A0A7J8TKU6"/>
<accession>A0A7J8TKU6</accession>
<keyword evidence="4" id="KW-1185">Reference proteome</keyword>
<reference evidence="3 4" key="1">
    <citation type="journal article" date="2019" name="Genome Biol. Evol.">
        <title>Insights into the evolution of the New World diploid cottons (Gossypium, subgenus Houzingenia) based on genome sequencing.</title>
        <authorList>
            <person name="Grover C.E."/>
            <person name="Arick M.A. 2nd"/>
            <person name="Thrash A."/>
            <person name="Conover J.L."/>
            <person name="Sanders W.S."/>
            <person name="Peterson D.G."/>
            <person name="Frelichowski J.E."/>
            <person name="Scheffler J.A."/>
            <person name="Scheffler B.E."/>
            <person name="Wendel J.F."/>
        </authorList>
    </citation>
    <scope>NUCLEOTIDE SEQUENCE [LARGE SCALE GENOMIC DNA]</scope>
    <source>
        <strain evidence="3">27</strain>
        <tissue evidence="3">Leaf</tissue>
    </source>
</reference>
<proteinExistence type="predicted"/>
<organism evidence="3 4">
    <name type="scientific">Gossypium davidsonii</name>
    <name type="common">Davidson's cotton</name>
    <name type="synonym">Gossypium klotzschianum subsp. davidsonii</name>
    <dbReference type="NCBI Taxonomy" id="34287"/>
    <lineage>
        <taxon>Eukaryota</taxon>
        <taxon>Viridiplantae</taxon>
        <taxon>Streptophyta</taxon>
        <taxon>Embryophyta</taxon>
        <taxon>Tracheophyta</taxon>
        <taxon>Spermatophyta</taxon>
        <taxon>Magnoliopsida</taxon>
        <taxon>eudicotyledons</taxon>
        <taxon>Gunneridae</taxon>
        <taxon>Pentapetalae</taxon>
        <taxon>rosids</taxon>
        <taxon>malvids</taxon>
        <taxon>Malvales</taxon>
        <taxon>Malvaceae</taxon>
        <taxon>Malvoideae</taxon>
        <taxon>Gossypium</taxon>
    </lineage>
</organism>
<evidence type="ECO:0000256" key="1">
    <source>
        <dbReference type="SAM" id="Coils"/>
    </source>
</evidence>
<evidence type="ECO:0000259" key="2">
    <source>
        <dbReference type="Pfam" id="PF24924"/>
    </source>
</evidence>
<sequence length="260" mass="30465">RNLKEVVLVHPDVKKRVDVFALSIYGLVIFPKALGHVDEAVIDLFDRLDNRVTPVPAILAKMFRLLNACRRAGEGRFIGCAQLLLVWFHSHFWKVDKVSYRVFSEKYSPLKENIEWRAPWLLPDEILYRCGNFDWVPLLGIWRAIGYAPLLVLRQYRSRQFVPATQGLAKCEFSYGGDGYKKRIRPMTTPEYDEWRVRRVNDNIPKSSHEGSQSIEEHLRVVPSELEILKQDFERRNAELEKQIEQVEEEKMNLRLDADV</sequence>